<dbReference type="SUPFAM" id="SSF54373">
    <property type="entry name" value="FAD-linked reductases, C-terminal domain"/>
    <property type="match status" value="1"/>
</dbReference>
<comment type="similarity">
    <text evidence="1 2">Belongs to the Rab GDI family.</text>
</comment>
<evidence type="ECO:0000313" key="4">
    <source>
        <dbReference type="Proteomes" id="UP000054560"/>
    </source>
</evidence>
<evidence type="ECO:0000256" key="1">
    <source>
        <dbReference type="ARBA" id="ARBA00005593"/>
    </source>
</evidence>
<dbReference type="InterPro" id="IPR000806">
    <property type="entry name" value="RabGDI"/>
</dbReference>
<dbReference type="AlphaFoldDB" id="A0A0L0G403"/>
<proteinExistence type="inferred from homology"/>
<dbReference type="GO" id="GO:0015031">
    <property type="term" value="P:protein transport"/>
    <property type="evidence" value="ECO:0007669"/>
    <property type="project" value="InterPro"/>
</dbReference>
<evidence type="ECO:0000256" key="2">
    <source>
        <dbReference type="RuleBase" id="RU363124"/>
    </source>
</evidence>
<protein>
    <recommendedName>
        <fullName evidence="2">Rab GDP dissociation inhibitor</fullName>
    </recommendedName>
</protein>
<dbReference type="Proteomes" id="UP000054560">
    <property type="component" value="Unassembled WGS sequence"/>
</dbReference>
<dbReference type="GO" id="GO:0005093">
    <property type="term" value="F:Rab GDP-dissociation inhibitor activity"/>
    <property type="evidence" value="ECO:0007669"/>
    <property type="project" value="InterPro"/>
</dbReference>
<dbReference type="GO" id="GO:0007264">
    <property type="term" value="P:small GTPase-mediated signal transduction"/>
    <property type="evidence" value="ECO:0007669"/>
    <property type="project" value="InterPro"/>
</dbReference>
<dbReference type="GO" id="GO:0005737">
    <property type="term" value="C:cytoplasm"/>
    <property type="evidence" value="ECO:0007669"/>
    <property type="project" value="TreeGrafter"/>
</dbReference>
<dbReference type="GeneID" id="25905260"/>
<dbReference type="PRINTS" id="PR00892">
    <property type="entry name" value="RABGDI"/>
</dbReference>
<dbReference type="PANTHER" id="PTHR11787:SF8">
    <property type="entry name" value="RAB GDP DISSOCIATION INHIBITOR"/>
    <property type="match status" value="1"/>
</dbReference>
<dbReference type="EMBL" id="KQ241876">
    <property type="protein sequence ID" value="KNC82963.1"/>
    <property type="molecule type" value="Genomic_DNA"/>
</dbReference>
<dbReference type="Gene3D" id="3.50.50.60">
    <property type="entry name" value="FAD/NAD(P)-binding domain"/>
    <property type="match status" value="1"/>
</dbReference>
<evidence type="ECO:0000313" key="3">
    <source>
        <dbReference type="EMBL" id="KNC82963.1"/>
    </source>
</evidence>
<dbReference type="OrthoDB" id="9446342at2759"/>
<dbReference type="RefSeq" id="XP_014156865.1">
    <property type="nucleotide sequence ID" value="XM_014301390.1"/>
</dbReference>
<name>A0A0L0G403_9EUKA</name>
<dbReference type="GO" id="GO:0016192">
    <property type="term" value="P:vesicle-mediated transport"/>
    <property type="evidence" value="ECO:0007669"/>
    <property type="project" value="TreeGrafter"/>
</dbReference>
<dbReference type="PANTHER" id="PTHR11787">
    <property type="entry name" value="RAB GDP-DISSOCIATION INHIBITOR"/>
    <property type="match status" value="1"/>
</dbReference>
<dbReference type="InterPro" id="IPR036188">
    <property type="entry name" value="FAD/NAD-bd_sf"/>
</dbReference>
<dbReference type="STRING" id="667725.A0A0L0G403"/>
<sequence length="108" mass="12095">MQISHSHNVAAQGRYIATVSTTIETNNPQRELQAGLALLGQIEETFFQVSDLYAPSDDGVESQCFVTKSYDATSHFETTCLDVLDVWKHMTGEDLDLNKQLQQNMDVN</sequence>
<organism evidence="3 4">
    <name type="scientific">Sphaeroforma arctica JP610</name>
    <dbReference type="NCBI Taxonomy" id="667725"/>
    <lineage>
        <taxon>Eukaryota</taxon>
        <taxon>Ichthyosporea</taxon>
        <taxon>Ichthyophonida</taxon>
        <taxon>Sphaeroforma</taxon>
    </lineage>
</organism>
<accession>A0A0L0G403</accession>
<dbReference type="SUPFAM" id="SSF51905">
    <property type="entry name" value="FAD/NAD(P)-binding domain"/>
    <property type="match status" value="1"/>
</dbReference>
<dbReference type="Pfam" id="PF00996">
    <property type="entry name" value="GDI"/>
    <property type="match status" value="1"/>
</dbReference>
<keyword evidence="4" id="KW-1185">Reference proteome</keyword>
<reference evidence="3 4" key="1">
    <citation type="submission" date="2011-02" db="EMBL/GenBank/DDBJ databases">
        <title>The Genome Sequence of Sphaeroforma arctica JP610.</title>
        <authorList>
            <consortium name="The Broad Institute Genome Sequencing Platform"/>
            <person name="Russ C."/>
            <person name="Cuomo C."/>
            <person name="Young S.K."/>
            <person name="Zeng Q."/>
            <person name="Gargeya S."/>
            <person name="Alvarado L."/>
            <person name="Berlin A."/>
            <person name="Chapman S.B."/>
            <person name="Chen Z."/>
            <person name="Freedman E."/>
            <person name="Gellesch M."/>
            <person name="Goldberg J."/>
            <person name="Griggs A."/>
            <person name="Gujja S."/>
            <person name="Heilman E."/>
            <person name="Heiman D."/>
            <person name="Howarth C."/>
            <person name="Mehta T."/>
            <person name="Neiman D."/>
            <person name="Pearson M."/>
            <person name="Roberts A."/>
            <person name="Saif S."/>
            <person name="Shea T."/>
            <person name="Shenoy N."/>
            <person name="Sisk P."/>
            <person name="Stolte C."/>
            <person name="Sykes S."/>
            <person name="White J."/>
            <person name="Yandava C."/>
            <person name="Burger G."/>
            <person name="Gray M.W."/>
            <person name="Holland P.W.H."/>
            <person name="King N."/>
            <person name="Lang F.B.F."/>
            <person name="Roger A.J."/>
            <person name="Ruiz-Trillo I."/>
            <person name="Haas B."/>
            <person name="Nusbaum C."/>
            <person name="Birren B."/>
        </authorList>
    </citation>
    <scope>NUCLEOTIDE SEQUENCE [LARGE SCALE GENOMIC DNA]</scope>
    <source>
        <strain evidence="3 4">JP610</strain>
    </source>
</reference>
<gene>
    <name evidence="3" type="ORF">SARC_04756</name>
</gene>
<dbReference type="InterPro" id="IPR018203">
    <property type="entry name" value="GDP_dissociation_inhibitor"/>
</dbReference>
<dbReference type="eggNOG" id="KOG1439">
    <property type="taxonomic scope" value="Eukaryota"/>
</dbReference>